<evidence type="ECO:0000313" key="6">
    <source>
        <dbReference type="Proteomes" id="UP000469559"/>
    </source>
</evidence>
<dbReference type="Gene3D" id="3.40.50.720">
    <property type="entry name" value="NAD(P)-binding Rossmann-like Domain"/>
    <property type="match status" value="1"/>
</dbReference>
<dbReference type="SUPFAM" id="SSF50129">
    <property type="entry name" value="GroES-like"/>
    <property type="match status" value="1"/>
</dbReference>
<evidence type="ECO:0000259" key="4">
    <source>
        <dbReference type="SMART" id="SM00829"/>
    </source>
</evidence>
<sequence>MSFSSIFRCLLCNIPKKESRGEKVPIPSGQYEIEGKNPADSTDSQESIDSASQFTSPDESNITTGENIAEIPIEKSNRALIVAAKGAYSFADLPFPTLAHEHEVVISNRATGLNPIDYKSVDYNFCLPEFPWVTGREMAGVVEMVGAGVRDVKVGDHVWTSTYYRDRRAGCFQQYITVPAHTVLPLPPSTSFTSAASLGVAGLTAAMTLWHWLEVPFPPPSANSPPPANSENQEQEQEFLLIWGGGTVTGQYALQLAALSHLHIIAITSSHTAPLARSLGAVVIERDNKTNTQIISEIKSIAGDNITRAIDLVGPKTASACLQVLSKNQRALFAPLAMMGTEDEVPGNVQVVTVEMKRFVLDAENRAYALELNRLVGQGRVQVPGIEAVEGGLENVVLGLERLKKGEMGGRKMVVVF</sequence>
<dbReference type="InterPro" id="IPR013154">
    <property type="entry name" value="ADH-like_N"/>
</dbReference>
<comment type="caution">
    <text evidence="5">The sequence shown here is derived from an EMBL/GenBank/DDBJ whole genome shotgun (WGS) entry which is preliminary data.</text>
</comment>
<dbReference type="OrthoDB" id="10257049at2759"/>
<feature type="region of interest" description="Disordered" evidence="3">
    <location>
        <begin position="19"/>
        <end position="67"/>
    </location>
</feature>
<dbReference type="SMART" id="SM00829">
    <property type="entry name" value="PKS_ER"/>
    <property type="match status" value="1"/>
</dbReference>
<name>A0A8T9B8A8_9HELO</name>
<reference evidence="5 6" key="1">
    <citation type="submission" date="2018-05" db="EMBL/GenBank/DDBJ databases">
        <title>Whole genome sequencing for identification of molecular markers to develop diagnostic detection tools for the regulated plant pathogen Lachnellula willkommii.</title>
        <authorList>
            <person name="Giroux E."/>
            <person name="Bilodeau G."/>
        </authorList>
    </citation>
    <scope>NUCLEOTIDE SEQUENCE [LARGE SCALE GENOMIC DNA]</scope>
    <source>
        <strain evidence="5 6">CBS 203.66</strain>
    </source>
</reference>
<dbReference type="CDD" id="cd08249">
    <property type="entry name" value="enoyl_reductase_like"/>
    <property type="match status" value="1"/>
</dbReference>
<organism evidence="5 6">
    <name type="scientific">Lachnellula arida</name>
    <dbReference type="NCBI Taxonomy" id="1316785"/>
    <lineage>
        <taxon>Eukaryota</taxon>
        <taxon>Fungi</taxon>
        <taxon>Dikarya</taxon>
        <taxon>Ascomycota</taxon>
        <taxon>Pezizomycotina</taxon>
        <taxon>Leotiomycetes</taxon>
        <taxon>Helotiales</taxon>
        <taxon>Lachnaceae</taxon>
        <taxon>Lachnellula</taxon>
    </lineage>
</organism>
<gene>
    <name evidence="5" type="primary">eqxC</name>
    <name evidence="5" type="ORF">LARI1_G008259</name>
</gene>
<evidence type="ECO:0000256" key="2">
    <source>
        <dbReference type="ARBA" id="ARBA00023002"/>
    </source>
</evidence>
<evidence type="ECO:0000313" key="5">
    <source>
        <dbReference type="EMBL" id="TVY14829.1"/>
    </source>
</evidence>
<dbReference type="Proteomes" id="UP000469559">
    <property type="component" value="Unassembled WGS sequence"/>
</dbReference>
<dbReference type="Pfam" id="PF08240">
    <property type="entry name" value="ADH_N"/>
    <property type="match status" value="1"/>
</dbReference>
<dbReference type="EMBL" id="QGMF01000607">
    <property type="protein sequence ID" value="TVY14829.1"/>
    <property type="molecule type" value="Genomic_DNA"/>
</dbReference>
<dbReference type="Gene3D" id="3.90.180.10">
    <property type="entry name" value="Medium-chain alcohol dehydrogenases, catalytic domain"/>
    <property type="match status" value="1"/>
</dbReference>
<keyword evidence="6" id="KW-1185">Reference proteome</keyword>
<dbReference type="PANTHER" id="PTHR45348">
    <property type="entry name" value="HYPOTHETICAL OXIDOREDUCTASE (EUROFUNG)"/>
    <property type="match status" value="1"/>
</dbReference>
<dbReference type="AlphaFoldDB" id="A0A8T9B8A8"/>
<dbReference type="InterPro" id="IPR047122">
    <property type="entry name" value="Trans-enoyl_RdTase-like"/>
</dbReference>
<feature type="compositionally biased region" description="Polar residues" evidence="3">
    <location>
        <begin position="39"/>
        <end position="66"/>
    </location>
</feature>
<protein>
    <submittedName>
        <fullName evidence="5">Trans-enoyl reductase eqxC</fullName>
    </submittedName>
</protein>
<dbReference type="InterPro" id="IPR020843">
    <property type="entry name" value="ER"/>
</dbReference>
<dbReference type="GO" id="GO:0016651">
    <property type="term" value="F:oxidoreductase activity, acting on NAD(P)H"/>
    <property type="evidence" value="ECO:0007669"/>
    <property type="project" value="InterPro"/>
</dbReference>
<proteinExistence type="inferred from homology"/>
<dbReference type="InterPro" id="IPR011032">
    <property type="entry name" value="GroES-like_sf"/>
</dbReference>
<dbReference type="SUPFAM" id="SSF51735">
    <property type="entry name" value="NAD(P)-binding Rossmann-fold domains"/>
    <property type="match status" value="1"/>
</dbReference>
<evidence type="ECO:0000256" key="1">
    <source>
        <dbReference type="ARBA" id="ARBA00008072"/>
    </source>
</evidence>
<comment type="similarity">
    <text evidence="1">Belongs to the zinc-containing alcohol dehydrogenase family.</text>
</comment>
<evidence type="ECO:0000256" key="3">
    <source>
        <dbReference type="SAM" id="MobiDB-lite"/>
    </source>
</evidence>
<dbReference type="InterPro" id="IPR036291">
    <property type="entry name" value="NAD(P)-bd_dom_sf"/>
</dbReference>
<dbReference type="PANTHER" id="PTHR45348:SF2">
    <property type="entry name" value="ZINC-TYPE ALCOHOL DEHYDROGENASE-LIKE PROTEIN C2E1P3.01"/>
    <property type="match status" value="1"/>
</dbReference>
<feature type="domain" description="Enoyl reductase (ER)" evidence="4">
    <location>
        <begin position="86"/>
        <end position="415"/>
    </location>
</feature>
<keyword evidence="2" id="KW-0560">Oxidoreductase</keyword>
<accession>A0A8T9B8A8</accession>